<feature type="region of interest" description="Disordered" evidence="4">
    <location>
        <begin position="488"/>
        <end position="514"/>
    </location>
</feature>
<evidence type="ECO:0000256" key="4">
    <source>
        <dbReference type="SAM" id="MobiDB-lite"/>
    </source>
</evidence>
<dbReference type="GO" id="GO:0009254">
    <property type="term" value="P:peptidoglycan turnover"/>
    <property type="evidence" value="ECO:0007669"/>
    <property type="project" value="TreeGrafter"/>
</dbReference>
<keyword evidence="7" id="KW-1185">Reference proteome</keyword>
<dbReference type="InterPro" id="IPR017853">
    <property type="entry name" value="GH"/>
</dbReference>
<dbReference type="Pfam" id="PF00933">
    <property type="entry name" value="Glyco_hydro_3"/>
    <property type="match status" value="1"/>
</dbReference>
<dbReference type="PANTHER" id="PTHR30480:SF16">
    <property type="entry name" value="GLYCOSIDE HYDROLASE FAMILY 3 DOMAIN PROTEIN"/>
    <property type="match status" value="1"/>
</dbReference>
<dbReference type="InterPro" id="IPR050226">
    <property type="entry name" value="NagZ_Beta-hexosaminidase"/>
</dbReference>
<sequence>MSAAARTLQSLADGVLLPGFHGSVAPDWFRRRISDSLGGVCLFATNVIDVEQVRVLTDSLRSERPDVVVAVDEEGGAVTRLDAAEGSRFPGAAALGRVDDIGLTERIGAAVGRLTAAAGITLNFAPCADVLTDPANPVIRIRSFGTAPELVARHTAAFVRGHQAQGVAACVKHYPGHGNTDVDTHLGQAVVHQNLESLRHSALLPFAAGVAAGVASVMAGHLLVPEVDALPASVSGRWLVDILRGEMGFTGVVVTDALDMAAIARRYGLVEGAVMAVEAGADLLCLGAADTTPEVLDHISSALVAAVGTGRIDEERLVRAATRAAGLGVLPPPVSPARLAEDRRIADQAARRALATVGSLPPLMPGLLVVRCEAGRNFAVGSVPWGPMAVMPPSFGAIEVVVTHDAPVPLELLPAAPQVLVVTSDRHRHDWMRAAVALVRSIRPDAVLVEMGTGGVSDADAPALASYGSGPANARAVLDRLVGGPGGAVGSAGAHTPVQRQSAMDGSSSPCSRV</sequence>
<dbReference type="AlphaFoldDB" id="A0A1H0LTX3"/>
<dbReference type="GO" id="GO:0004553">
    <property type="term" value="F:hydrolase activity, hydrolyzing O-glycosyl compounds"/>
    <property type="evidence" value="ECO:0007669"/>
    <property type="project" value="InterPro"/>
</dbReference>
<evidence type="ECO:0000256" key="2">
    <source>
        <dbReference type="ARBA" id="ARBA00022801"/>
    </source>
</evidence>
<dbReference type="EMBL" id="LT629710">
    <property type="protein sequence ID" value="SDO71614.1"/>
    <property type="molecule type" value="Genomic_DNA"/>
</dbReference>
<dbReference type="PROSITE" id="PS00775">
    <property type="entry name" value="GLYCOSYL_HYDROL_F3"/>
    <property type="match status" value="1"/>
</dbReference>
<proteinExistence type="inferred from homology"/>
<dbReference type="Proteomes" id="UP000198741">
    <property type="component" value="Chromosome I"/>
</dbReference>
<dbReference type="Gene3D" id="3.20.20.300">
    <property type="entry name" value="Glycoside hydrolase, family 3, N-terminal domain"/>
    <property type="match status" value="1"/>
</dbReference>
<dbReference type="PANTHER" id="PTHR30480">
    <property type="entry name" value="BETA-HEXOSAMINIDASE-RELATED"/>
    <property type="match status" value="1"/>
</dbReference>
<name>A0A1H0LTX3_9ACTN</name>
<dbReference type="STRING" id="1090615.SAMN04515671_1802"/>
<reference evidence="6 7" key="1">
    <citation type="submission" date="2016-10" db="EMBL/GenBank/DDBJ databases">
        <authorList>
            <person name="de Groot N.N."/>
        </authorList>
    </citation>
    <scope>NUCLEOTIDE SEQUENCE [LARGE SCALE GENOMIC DNA]</scope>
    <source>
        <strain evidence="7">P4-7,KCTC 19426,CECT 7604</strain>
    </source>
</reference>
<dbReference type="InterPro" id="IPR001764">
    <property type="entry name" value="Glyco_hydro_3_N"/>
</dbReference>
<dbReference type="InterPro" id="IPR036962">
    <property type="entry name" value="Glyco_hydro_3_N_sf"/>
</dbReference>
<dbReference type="SUPFAM" id="SSF51445">
    <property type="entry name" value="(Trans)glycosidases"/>
    <property type="match status" value="1"/>
</dbReference>
<dbReference type="GO" id="GO:0005975">
    <property type="term" value="P:carbohydrate metabolic process"/>
    <property type="evidence" value="ECO:0007669"/>
    <property type="project" value="InterPro"/>
</dbReference>
<protein>
    <submittedName>
        <fullName evidence="6">Beta-N-acetylhexosaminidase</fullName>
    </submittedName>
</protein>
<evidence type="ECO:0000313" key="6">
    <source>
        <dbReference type="EMBL" id="SDO71614.1"/>
    </source>
</evidence>
<gene>
    <name evidence="6" type="ORF">SAMN04515671_1802</name>
</gene>
<feature type="domain" description="Glycoside hydrolase family 3 N-terminal" evidence="5">
    <location>
        <begin position="36"/>
        <end position="324"/>
    </location>
</feature>
<dbReference type="PRINTS" id="PR00133">
    <property type="entry name" value="GLHYDRLASE3"/>
</dbReference>
<organism evidence="6 7">
    <name type="scientific">Nakamurella panacisegetis</name>
    <dbReference type="NCBI Taxonomy" id="1090615"/>
    <lineage>
        <taxon>Bacteria</taxon>
        <taxon>Bacillati</taxon>
        <taxon>Actinomycetota</taxon>
        <taxon>Actinomycetes</taxon>
        <taxon>Nakamurellales</taxon>
        <taxon>Nakamurellaceae</taxon>
        <taxon>Nakamurella</taxon>
    </lineage>
</organism>
<feature type="compositionally biased region" description="Polar residues" evidence="4">
    <location>
        <begin position="498"/>
        <end position="514"/>
    </location>
</feature>
<evidence type="ECO:0000259" key="5">
    <source>
        <dbReference type="Pfam" id="PF00933"/>
    </source>
</evidence>
<dbReference type="InterPro" id="IPR019800">
    <property type="entry name" value="Glyco_hydro_3_AS"/>
</dbReference>
<keyword evidence="2" id="KW-0378">Hydrolase</keyword>
<keyword evidence="3" id="KW-0326">Glycosidase</keyword>
<comment type="similarity">
    <text evidence="1">Belongs to the glycosyl hydrolase 3 family.</text>
</comment>
<evidence type="ECO:0000313" key="7">
    <source>
        <dbReference type="Proteomes" id="UP000198741"/>
    </source>
</evidence>
<accession>A0A1H0LTX3</accession>
<evidence type="ECO:0000256" key="3">
    <source>
        <dbReference type="ARBA" id="ARBA00023295"/>
    </source>
</evidence>
<evidence type="ECO:0000256" key="1">
    <source>
        <dbReference type="ARBA" id="ARBA00005336"/>
    </source>
</evidence>